<dbReference type="PROSITE" id="PS00678">
    <property type="entry name" value="WD_REPEATS_1"/>
    <property type="match status" value="1"/>
</dbReference>
<evidence type="ECO:0000256" key="3">
    <source>
        <dbReference type="PROSITE-ProRule" id="PRU00221"/>
    </source>
</evidence>
<dbReference type="Gene3D" id="2.130.10.10">
    <property type="entry name" value="YVTN repeat-like/Quinoprotein amine dehydrogenase"/>
    <property type="match status" value="1"/>
</dbReference>
<comment type="caution">
    <text evidence="4">The sequence shown here is derived from an EMBL/GenBank/DDBJ whole genome shotgun (WGS) entry which is preliminary data.</text>
</comment>
<evidence type="ECO:0000313" key="4">
    <source>
        <dbReference type="EMBL" id="KAF8822191.1"/>
    </source>
</evidence>
<keyword evidence="1 3" id="KW-0853">WD repeat</keyword>
<keyword evidence="2" id="KW-0677">Repeat</keyword>
<evidence type="ECO:0000313" key="5">
    <source>
        <dbReference type="Proteomes" id="UP000823046"/>
    </source>
</evidence>
<dbReference type="InterPro" id="IPR001680">
    <property type="entry name" value="WD40_rpt"/>
</dbReference>
<feature type="repeat" description="WD" evidence="3">
    <location>
        <begin position="26"/>
        <end position="64"/>
    </location>
</feature>
<accession>A0ABQ7JDZ4</accession>
<gene>
    <name evidence="4" type="ORF">IE077_000844</name>
</gene>
<feature type="repeat" description="WD" evidence="3">
    <location>
        <begin position="76"/>
        <end position="117"/>
    </location>
</feature>
<feature type="repeat" description="WD" evidence="3">
    <location>
        <begin position="267"/>
        <end position="301"/>
    </location>
</feature>
<protein>
    <submittedName>
        <fullName evidence="4">MRna export protein</fullName>
    </submittedName>
</protein>
<dbReference type="PRINTS" id="PR00320">
    <property type="entry name" value="GPROTEINBRPT"/>
</dbReference>
<feature type="repeat" description="WD" evidence="3">
    <location>
        <begin position="119"/>
        <end position="160"/>
    </location>
</feature>
<dbReference type="SMART" id="SM00320">
    <property type="entry name" value="WD40"/>
    <property type="match status" value="5"/>
</dbReference>
<dbReference type="Pfam" id="PF00400">
    <property type="entry name" value="WD40"/>
    <property type="match status" value="4"/>
</dbReference>
<dbReference type="InterPro" id="IPR020472">
    <property type="entry name" value="WD40_PAC1"/>
</dbReference>
<evidence type="ECO:0000256" key="2">
    <source>
        <dbReference type="ARBA" id="ARBA00022737"/>
    </source>
</evidence>
<reference evidence="4 5" key="1">
    <citation type="journal article" date="2020" name="bioRxiv">
        <title>Metabolic contributions of an alphaproteobacterial endosymbiont in the apicomplexan Cardiosporidium cionae.</title>
        <authorList>
            <person name="Hunter E.S."/>
            <person name="Paight C.J."/>
            <person name="Lane C.E."/>
        </authorList>
    </citation>
    <scope>NUCLEOTIDE SEQUENCE [LARGE SCALE GENOMIC DNA]</scope>
    <source>
        <strain evidence="4">ESH_2018</strain>
    </source>
</reference>
<name>A0ABQ7JDZ4_9APIC</name>
<sequence length="365" mass="40808">MLSRTSGSMVSVTPGNFTKAMSHKLPHGPSDSISNITWSHEPNPNFIAASSWDNTVRIWEIQTGLNNTPSPQAKVMFQHDAPILSCYFYPDNSKFFAGGCDKMVKVYDLNSGSSQGMQIAQHDQPVSSIAWSTHLSVLITVSWDGMLKMWDGKSANPVLQKNIQSKIYAMDLNGSILCIGDNQRQLFVWDLSKSLDHQPLKLISTLKMQTRSLSLFPTNSSAPGVAVGSIEGRCAIMHFDENMSKSQNFCFKCHRVEERGVSSIYSVNCISFHSKRPTFATGGSDGKIILWDKDTRHRVKQFDPLGTPVTACKFNRSNNLMAYAEGYDWHKGVDPQELQNPNFNVYVHSFKDDDIIPKAKPVLHR</sequence>
<dbReference type="InterPro" id="IPR019775">
    <property type="entry name" value="WD40_repeat_CS"/>
</dbReference>
<dbReference type="PROSITE" id="PS50294">
    <property type="entry name" value="WD_REPEATS_REGION"/>
    <property type="match status" value="1"/>
</dbReference>
<dbReference type="SUPFAM" id="SSF50978">
    <property type="entry name" value="WD40 repeat-like"/>
    <property type="match status" value="1"/>
</dbReference>
<dbReference type="Proteomes" id="UP000823046">
    <property type="component" value="Unassembled WGS sequence"/>
</dbReference>
<evidence type="ECO:0000256" key="1">
    <source>
        <dbReference type="ARBA" id="ARBA00022574"/>
    </source>
</evidence>
<keyword evidence="5" id="KW-1185">Reference proteome</keyword>
<dbReference type="EMBL" id="JADAQX010000074">
    <property type="protein sequence ID" value="KAF8822191.1"/>
    <property type="molecule type" value="Genomic_DNA"/>
</dbReference>
<proteinExistence type="predicted"/>
<dbReference type="PROSITE" id="PS50082">
    <property type="entry name" value="WD_REPEATS_2"/>
    <property type="match status" value="4"/>
</dbReference>
<dbReference type="InterPro" id="IPR015943">
    <property type="entry name" value="WD40/YVTN_repeat-like_dom_sf"/>
</dbReference>
<dbReference type="PANTHER" id="PTHR10971">
    <property type="entry name" value="MRNA EXPORT FACTOR AND BUB3"/>
    <property type="match status" value="1"/>
</dbReference>
<organism evidence="4 5">
    <name type="scientific">Cardiosporidium cionae</name>
    <dbReference type="NCBI Taxonomy" id="476202"/>
    <lineage>
        <taxon>Eukaryota</taxon>
        <taxon>Sar</taxon>
        <taxon>Alveolata</taxon>
        <taxon>Apicomplexa</taxon>
        <taxon>Aconoidasida</taxon>
        <taxon>Nephromycida</taxon>
        <taxon>Cardiosporidium</taxon>
    </lineage>
</organism>
<dbReference type="InterPro" id="IPR036322">
    <property type="entry name" value="WD40_repeat_dom_sf"/>
</dbReference>